<feature type="compositionally biased region" description="Basic and acidic residues" evidence="1">
    <location>
        <begin position="689"/>
        <end position="703"/>
    </location>
</feature>
<dbReference type="InterPro" id="IPR029045">
    <property type="entry name" value="ClpP/crotonase-like_dom_sf"/>
</dbReference>
<dbReference type="PANTHER" id="PTHR37049">
    <property type="entry name" value="PEPTIDASE S41 FAMILY PROTEIN"/>
    <property type="match status" value="1"/>
</dbReference>
<dbReference type="GeneID" id="43596179"/>
<protein>
    <submittedName>
        <fullName evidence="4">ClpP</fullName>
    </submittedName>
</protein>
<feature type="region of interest" description="Disordered" evidence="1">
    <location>
        <begin position="294"/>
        <end position="324"/>
    </location>
</feature>
<feature type="signal peptide" evidence="2">
    <location>
        <begin position="1"/>
        <end position="18"/>
    </location>
</feature>
<sequence>MMKLQYFSCLLLLGFAGAASIQQGGGSPCAQVSQASRVAAAANTTPTVAAKLAYDCLTSTPLDASAATALMKSLLPYVEWQTDISYLKRPPKGYQVPGIDIWRSLDDISSNIKRGRYSNEHVFLTDLFSTFNRVHDGHFRFLPDLLSKAVQFRRPVQLVSVSRDGLEVPKVYIKEDMANFTKNRPTRVSPVRRINGEDAEDFLQKLSLNGFLQNPDALYNNLFYELALDAQFTSSPYTGYFAGSGRAGNIYPGPETKIQFENGTTKTYQNYARVIGDFNGVTDGPSMYRKFCTGPSSAPVDDADFPTKRDTGKPTGYPEPQSISSDKQVAGYFLDGDPDYEDVAVLSMLSFEPKFPAEFQIVIQNFISDAKAAGKTKMIIDLSGNGGGIILNGYDAFRQFFPHIVQDGFTRFREHDAFDIMSRQISNFTSGFKMETASTNEVIASQSVLDYRSDLNLTNQRFQSYEDKFTPQNYNGDKFTSILRWNLSDPLLTTSYQWGLGMTITGYGDRQNFEQPFAAKDIIIVYDGSCASTCTIFSEFMSRQGGVKSIAMGGLPNRRPIQAIGGTKGTNNYPFSYILALADIALETATPQERAKWTSVAALNSLPLNRSTDTSINVRDNILKDNLKDGTPAQFLYEEADCRLFYEPEMLKDVGAIWKKAAAAAWGDAKCVAGRLPHQREARHHRRRKSEDMKTRARSEQSEASRPVWKGPESIPKGPRNPFFGKKVPV</sequence>
<evidence type="ECO:0000256" key="1">
    <source>
        <dbReference type="SAM" id="MobiDB-lite"/>
    </source>
</evidence>
<dbReference type="Pfam" id="PF23658">
    <property type="entry name" value="PDZ_CPAF_rel"/>
    <property type="match status" value="1"/>
</dbReference>
<proteinExistence type="predicted"/>
<gene>
    <name evidence="4" type="ORF">BP5553_03330</name>
</gene>
<dbReference type="RefSeq" id="XP_031871646.1">
    <property type="nucleotide sequence ID" value="XM_032011953.1"/>
</dbReference>
<dbReference type="AlphaFoldDB" id="A0A370TU04"/>
<dbReference type="Proteomes" id="UP000254866">
    <property type="component" value="Unassembled WGS sequence"/>
</dbReference>
<feature type="chain" id="PRO_5016795795" evidence="2">
    <location>
        <begin position="19"/>
        <end position="730"/>
    </location>
</feature>
<accession>A0A370TU04</accession>
<organism evidence="4 5">
    <name type="scientific">Venustampulla echinocandica</name>
    <dbReference type="NCBI Taxonomy" id="2656787"/>
    <lineage>
        <taxon>Eukaryota</taxon>
        <taxon>Fungi</taxon>
        <taxon>Dikarya</taxon>
        <taxon>Ascomycota</taxon>
        <taxon>Pezizomycotina</taxon>
        <taxon>Leotiomycetes</taxon>
        <taxon>Helotiales</taxon>
        <taxon>Pleuroascaceae</taxon>
        <taxon>Venustampulla</taxon>
    </lineage>
</organism>
<dbReference type="InterPro" id="IPR056186">
    <property type="entry name" value="PDZ_CPAF-rel"/>
</dbReference>
<reference evidence="4 5" key="1">
    <citation type="journal article" date="2018" name="IMA Fungus">
        <title>IMA Genome-F 9: Draft genome sequence of Annulohypoxylon stygium, Aspergillus mulundensis, Berkeleyomyces basicola (syn. Thielaviopsis basicola), Ceratocystis smalleyi, two Cercospora beticola strains, Coleophoma cylindrospora, Fusarium fracticaudum, Phialophora cf. hyalina, and Morchella septimelata.</title>
        <authorList>
            <person name="Wingfield B.D."/>
            <person name="Bills G.F."/>
            <person name="Dong Y."/>
            <person name="Huang W."/>
            <person name="Nel W.J."/>
            <person name="Swalarsk-Parry B.S."/>
            <person name="Vaghefi N."/>
            <person name="Wilken P.M."/>
            <person name="An Z."/>
            <person name="de Beer Z.W."/>
            <person name="De Vos L."/>
            <person name="Chen L."/>
            <person name="Duong T.A."/>
            <person name="Gao Y."/>
            <person name="Hammerbacher A."/>
            <person name="Kikkert J.R."/>
            <person name="Li Y."/>
            <person name="Li H."/>
            <person name="Li K."/>
            <person name="Li Q."/>
            <person name="Liu X."/>
            <person name="Ma X."/>
            <person name="Naidoo K."/>
            <person name="Pethybridge S.J."/>
            <person name="Sun J."/>
            <person name="Steenkamp E.T."/>
            <person name="van der Nest M.A."/>
            <person name="van Wyk S."/>
            <person name="Wingfield M.J."/>
            <person name="Xiong C."/>
            <person name="Yue Q."/>
            <person name="Zhang X."/>
        </authorList>
    </citation>
    <scope>NUCLEOTIDE SEQUENCE [LARGE SCALE GENOMIC DNA]</scope>
    <source>
        <strain evidence="4 5">BP 5553</strain>
    </source>
</reference>
<evidence type="ECO:0000313" key="5">
    <source>
        <dbReference type="Proteomes" id="UP000254866"/>
    </source>
</evidence>
<evidence type="ECO:0000313" key="4">
    <source>
        <dbReference type="EMBL" id="RDL38990.1"/>
    </source>
</evidence>
<feature type="domain" description="CPAF-like PDZ" evidence="3">
    <location>
        <begin position="151"/>
        <end position="279"/>
    </location>
</feature>
<evidence type="ECO:0000256" key="2">
    <source>
        <dbReference type="SAM" id="SignalP"/>
    </source>
</evidence>
<dbReference type="Gene3D" id="3.90.226.10">
    <property type="entry name" value="2-enoyl-CoA Hydratase, Chain A, domain 1"/>
    <property type="match status" value="1"/>
</dbReference>
<dbReference type="PANTHER" id="PTHR37049:SF4">
    <property type="entry name" value="RHODANESE DOMAIN-CONTAINING PROTEIN"/>
    <property type="match status" value="1"/>
</dbReference>
<comment type="caution">
    <text evidence="4">The sequence shown here is derived from an EMBL/GenBank/DDBJ whole genome shotgun (WGS) entry which is preliminary data.</text>
</comment>
<keyword evidence="2" id="KW-0732">Signal</keyword>
<dbReference type="SUPFAM" id="SSF52096">
    <property type="entry name" value="ClpP/crotonase"/>
    <property type="match status" value="1"/>
</dbReference>
<dbReference type="STRING" id="2656787.A0A370TU04"/>
<feature type="region of interest" description="Disordered" evidence="1">
    <location>
        <begin position="677"/>
        <end position="730"/>
    </location>
</feature>
<name>A0A370TU04_9HELO</name>
<dbReference type="EMBL" id="NPIC01000002">
    <property type="protein sequence ID" value="RDL38990.1"/>
    <property type="molecule type" value="Genomic_DNA"/>
</dbReference>
<evidence type="ECO:0000259" key="3">
    <source>
        <dbReference type="Pfam" id="PF23658"/>
    </source>
</evidence>
<dbReference type="InterPro" id="IPR052766">
    <property type="entry name" value="S41A_metabolite_peptidase"/>
</dbReference>
<keyword evidence="5" id="KW-1185">Reference proteome</keyword>
<dbReference type="OrthoDB" id="27214at2759"/>